<dbReference type="EMBL" id="VSSQ01131776">
    <property type="protein sequence ID" value="MPN58708.1"/>
    <property type="molecule type" value="Genomic_DNA"/>
</dbReference>
<keyword evidence="2" id="KW-0731">Sigma factor</keyword>
<dbReference type="GO" id="GO:0006352">
    <property type="term" value="P:DNA-templated transcription initiation"/>
    <property type="evidence" value="ECO:0007669"/>
    <property type="project" value="InterPro"/>
</dbReference>
<feature type="domain" description="RNA polymerase sigma factor 70 region 4 type 2" evidence="4">
    <location>
        <begin position="34"/>
        <end position="85"/>
    </location>
</feature>
<proteinExistence type="predicted"/>
<protein>
    <recommendedName>
        <fullName evidence="4">RNA polymerase sigma factor 70 region 4 type 2 domain-containing protein</fullName>
    </recommendedName>
</protein>
<reference evidence="5" key="1">
    <citation type="submission" date="2019-08" db="EMBL/GenBank/DDBJ databases">
        <authorList>
            <person name="Kucharzyk K."/>
            <person name="Murdoch R.W."/>
            <person name="Higgins S."/>
            <person name="Loffler F."/>
        </authorList>
    </citation>
    <scope>NUCLEOTIDE SEQUENCE</scope>
</reference>
<comment type="caution">
    <text evidence="5">The sequence shown here is derived from an EMBL/GenBank/DDBJ whole genome shotgun (WGS) entry which is preliminary data.</text>
</comment>
<dbReference type="CDD" id="cd06171">
    <property type="entry name" value="Sigma70_r4"/>
    <property type="match status" value="1"/>
</dbReference>
<dbReference type="GO" id="GO:0016987">
    <property type="term" value="F:sigma factor activity"/>
    <property type="evidence" value="ECO:0007669"/>
    <property type="project" value="UniProtKB-KW"/>
</dbReference>
<evidence type="ECO:0000256" key="1">
    <source>
        <dbReference type="ARBA" id="ARBA00023015"/>
    </source>
</evidence>
<dbReference type="InterPro" id="IPR013324">
    <property type="entry name" value="RNA_pol_sigma_r3/r4-like"/>
</dbReference>
<keyword evidence="1" id="KW-0805">Transcription regulation</keyword>
<dbReference type="InterPro" id="IPR014284">
    <property type="entry name" value="RNA_pol_sigma-70_dom"/>
</dbReference>
<evidence type="ECO:0000256" key="3">
    <source>
        <dbReference type="ARBA" id="ARBA00023163"/>
    </source>
</evidence>
<dbReference type="PANTHER" id="PTHR43133:SF51">
    <property type="entry name" value="RNA POLYMERASE SIGMA FACTOR"/>
    <property type="match status" value="1"/>
</dbReference>
<evidence type="ECO:0000256" key="2">
    <source>
        <dbReference type="ARBA" id="ARBA00023082"/>
    </source>
</evidence>
<keyword evidence="3" id="KW-0804">Transcription</keyword>
<accession>A0A645J4Z6</accession>
<dbReference type="InterPro" id="IPR013249">
    <property type="entry name" value="RNA_pol_sigma70_r4_t2"/>
</dbReference>
<organism evidence="5">
    <name type="scientific">bioreactor metagenome</name>
    <dbReference type="NCBI Taxonomy" id="1076179"/>
    <lineage>
        <taxon>unclassified sequences</taxon>
        <taxon>metagenomes</taxon>
        <taxon>ecological metagenomes</taxon>
    </lineage>
</organism>
<dbReference type="SUPFAM" id="SSF88659">
    <property type="entry name" value="Sigma3 and sigma4 domains of RNA polymerase sigma factors"/>
    <property type="match status" value="1"/>
</dbReference>
<dbReference type="NCBIfam" id="TIGR02937">
    <property type="entry name" value="sigma70-ECF"/>
    <property type="match status" value="1"/>
</dbReference>
<dbReference type="InterPro" id="IPR039425">
    <property type="entry name" value="RNA_pol_sigma-70-like"/>
</dbReference>
<dbReference type="AlphaFoldDB" id="A0A645J4Z6"/>
<evidence type="ECO:0000259" key="4">
    <source>
        <dbReference type="Pfam" id="PF08281"/>
    </source>
</evidence>
<name>A0A645J4Z6_9ZZZZ</name>
<dbReference type="GO" id="GO:0003677">
    <property type="term" value="F:DNA binding"/>
    <property type="evidence" value="ECO:0007669"/>
    <property type="project" value="InterPro"/>
</dbReference>
<dbReference type="Pfam" id="PF08281">
    <property type="entry name" value="Sigma70_r4_2"/>
    <property type="match status" value="1"/>
</dbReference>
<gene>
    <name evidence="5" type="ORF">SDC9_206420</name>
</gene>
<dbReference type="PANTHER" id="PTHR43133">
    <property type="entry name" value="RNA POLYMERASE ECF-TYPE SIGMA FACTO"/>
    <property type="match status" value="1"/>
</dbReference>
<dbReference type="InterPro" id="IPR036388">
    <property type="entry name" value="WH-like_DNA-bd_sf"/>
</dbReference>
<sequence>MDNPIDTGEGEMTREVADSTYDPELLYENIELGQYLQSLINSMHDEYKVVIVLREQLGYSYEEIASQLNLPLGTVKSRINRARQYLQKKIKADREQYPKINCLIGERK</sequence>
<dbReference type="Gene3D" id="1.10.10.10">
    <property type="entry name" value="Winged helix-like DNA-binding domain superfamily/Winged helix DNA-binding domain"/>
    <property type="match status" value="1"/>
</dbReference>
<evidence type="ECO:0000313" key="5">
    <source>
        <dbReference type="EMBL" id="MPN58708.1"/>
    </source>
</evidence>